<evidence type="ECO:0000313" key="5">
    <source>
        <dbReference type="EMBL" id="VVC90757.1"/>
    </source>
</evidence>
<gene>
    <name evidence="5" type="ORF">LSINAPIS_LOCUS3604</name>
</gene>
<dbReference type="PANTHER" id="PTHR10127">
    <property type="entry name" value="DISCOIDIN, CUB, EGF, LAMININ , AND ZINC METALLOPROTEASE DOMAIN CONTAINING"/>
    <property type="match status" value="1"/>
</dbReference>
<organism evidence="5 6">
    <name type="scientific">Leptidea sinapis</name>
    <dbReference type="NCBI Taxonomy" id="189913"/>
    <lineage>
        <taxon>Eukaryota</taxon>
        <taxon>Metazoa</taxon>
        <taxon>Ecdysozoa</taxon>
        <taxon>Arthropoda</taxon>
        <taxon>Hexapoda</taxon>
        <taxon>Insecta</taxon>
        <taxon>Pterygota</taxon>
        <taxon>Neoptera</taxon>
        <taxon>Endopterygota</taxon>
        <taxon>Lepidoptera</taxon>
        <taxon>Glossata</taxon>
        <taxon>Ditrysia</taxon>
        <taxon>Papilionoidea</taxon>
        <taxon>Pieridae</taxon>
        <taxon>Dismorphiinae</taxon>
        <taxon>Leptidea</taxon>
    </lineage>
</organism>
<dbReference type="InterPro" id="IPR024079">
    <property type="entry name" value="MetalloPept_cat_dom_sf"/>
</dbReference>
<proteinExistence type="predicted"/>
<dbReference type="PRINTS" id="PR00480">
    <property type="entry name" value="ASTACIN"/>
</dbReference>
<comment type="caution">
    <text evidence="1">Lacks conserved residue(s) required for the propagation of feature annotation.</text>
</comment>
<reference evidence="5 6" key="1">
    <citation type="submission" date="2017-07" db="EMBL/GenBank/DDBJ databases">
        <authorList>
            <person name="Talla V."/>
            <person name="Backstrom N."/>
        </authorList>
    </citation>
    <scope>NUCLEOTIDE SEQUENCE [LARGE SCALE GENOMIC DNA]</scope>
</reference>
<dbReference type="SMART" id="SM00235">
    <property type="entry name" value="ZnMc"/>
    <property type="match status" value="1"/>
</dbReference>
<dbReference type="Gene3D" id="3.40.390.10">
    <property type="entry name" value="Collagenase (Catalytic Domain)"/>
    <property type="match status" value="1"/>
</dbReference>
<dbReference type="Proteomes" id="UP000324832">
    <property type="component" value="Unassembled WGS sequence"/>
</dbReference>
<dbReference type="GO" id="GO:0008270">
    <property type="term" value="F:zinc ion binding"/>
    <property type="evidence" value="ECO:0007669"/>
    <property type="project" value="InterPro"/>
</dbReference>
<dbReference type="EC" id="3.4.24.-" evidence="2"/>
<feature type="compositionally biased region" description="Polar residues" evidence="3">
    <location>
        <begin position="508"/>
        <end position="521"/>
    </location>
</feature>
<keyword evidence="2" id="KW-0378">Hydrolase</keyword>
<dbReference type="GO" id="GO:0006508">
    <property type="term" value="P:proteolysis"/>
    <property type="evidence" value="ECO:0007669"/>
    <property type="project" value="UniProtKB-KW"/>
</dbReference>
<feature type="domain" description="Peptidase M12A" evidence="4">
    <location>
        <begin position="26"/>
        <end position="229"/>
    </location>
</feature>
<name>A0A5E4Q0C7_9NEOP</name>
<evidence type="ECO:0000256" key="1">
    <source>
        <dbReference type="PROSITE-ProRule" id="PRU01211"/>
    </source>
</evidence>
<dbReference type="GO" id="GO:0004222">
    <property type="term" value="F:metalloendopeptidase activity"/>
    <property type="evidence" value="ECO:0007669"/>
    <property type="project" value="UniProtKB-UniRule"/>
</dbReference>
<evidence type="ECO:0000259" key="4">
    <source>
        <dbReference type="PROSITE" id="PS51864"/>
    </source>
</evidence>
<keyword evidence="2" id="KW-0862">Zinc</keyword>
<evidence type="ECO:0000256" key="2">
    <source>
        <dbReference type="RuleBase" id="RU361183"/>
    </source>
</evidence>
<keyword evidence="6" id="KW-1185">Reference proteome</keyword>
<sequence>MAYYFIFLISYIFLVHGKLNNFGDEDVLKATDFVYWPNATIPFFINSEHFDAEQKLSILTSLSLLAFKTCLKINPVMSEPSGRHVLVIENPNGVRKCVISKAGHSSEEPHRMTLGYDCLKSPQIDMMMMRALGFSFEHNRASRDIFVDVIFENIQPDAIDLFTKDKLLPRELINIRYDVDSVMHFGERDFSKNGHRTIIFKNRSTKQNRAGFSDSDLRKIEVVYGPECQKRDRQEKIELCRKYPNFRRKRDVSVESIRSLRVNPEITAPPELPANISETIKNLDLTDEVNEIVQKVHMLTATALKNARVKYCNGTKDELRSSSNATNVKPDVLGIVELVAAYTENVVENAIANMTEFCQTSETLETYLRASCSFYDSNNGRCRQYFRSTKSGAVKHSTQHRPTYYYHTRHEGRTKNSNFLPIGYRAREDNETLNERIVSNITDIVNANESVKLGPQASFQEEVDSKILVRKKRPSENVTNNTNGDDRVSRRKRDTDEVKGKPTEDNAHNVTVKNNESQVPDNDNGMKIPVNDNVQKDTNDDELLENGSNDGDKAVLRMVTQINADKKRRFMRDRIRNIQNSRESTTEKYNRKRKERERKQRYEEERFEDYEESASNGQSLEIRKRDKGRPHTIEKVKLSKKNEEFYNERKWPEGIVRYVIKDSEKYDIEDIRTRLAEVNSILKEKTCASLEEITESETERFEDYLVLDNSPDYVTGRVGGRQIFGCVELLEGGQHRQHTAMMINFITSRSFVLMQPSHLLTTTRALRIPPGRSRRQYYEIAGPT</sequence>
<protein>
    <recommendedName>
        <fullName evidence="2">Metalloendopeptidase</fullName>
        <ecNumber evidence="2">3.4.24.-</ecNumber>
    </recommendedName>
</protein>
<dbReference type="InterPro" id="IPR001506">
    <property type="entry name" value="Peptidase_M12A"/>
</dbReference>
<dbReference type="AlphaFoldDB" id="A0A5E4Q0C7"/>
<feature type="region of interest" description="Disordered" evidence="3">
    <location>
        <begin position="567"/>
        <end position="629"/>
    </location>
</feature>
<dbReference type="InterPro" id="IPR006026">
    <property type="entry name" value="Peptidase_Metallo"/>
</dbReference>
<comment type="cofactor">
    <cofactor evidence="2">
        <name>Zn(2+)</name>
        <dbReference type="ChEBI" id="CHEBI:29105"/>
    </cofactor>
    <text evidence="2">Binds 1 zinc ion per subunit.</text>
</comment>
<dbReference type="Pfam" id="PF01400">
    <property type="entry name" value="Astacin"/>
    <property type="match status" value="1"/>
</dbReference>
<dbReference type="PANTHER" id="PTHR10127:SF850">
    <property type="entry name" value="METALLOENDOPEPTIDASE"/>
    <property type="match status" value="1"/>
</dbReference>
<dbReference type="EMBL" id="FZQP02000870">
    <property type="protein sequence ID" value="VVC90757.1"/>
    <property type="molecule type" value="Genomic_DNA"/>
</dbReference>
<feature type="region of interest" description="Disordered" evidence="3">
    <location>
        <begin position="470"/>
        <end position="551"/>
    </location>
</feature>
<keyword evidence="2" id="KW-0482">Metalloprotease</keyword>
<dbReference type="SUPFAM" id="SSF55486">
    <property type="entry name" value="Metalloproteases ('zincins'), catalytic domain"/>
    <property type="match status" value="1"/>
</dbReference>
<evidence type="ECO:0000313" key="6">
    <source>
        <dbReference type="Proteomes" id="UP000324832"/>
    </source>
</evidence>
<feature type="compositionally biased region" description="Basic and acidic residues" evidence="3">
    <location>
        <begin position="484"/>
        <end position="507"/>
    </location>
</feature>
<evidence type="ECO:0000256" key="3">
    <source>
        <dbReference type="SAM" id="MobiDB-lite"/>
    </source>
</evidence>
<accession>A0A5E4Q0C7</accession>
<keyword evidence="2" id="KW-0732">Signal</keyword>
<keyword evidence="2" id="KW-0645">Protease</keyword>
<feature type="chain" id="PRO_5023157078" description="Metalloendopeptidase" evidence="2">
    <location>
        <begin position="18"/>
        <end position="784"/>
    </location>
</feature>
<dbReference type="PROSITE" id="PS51864">
    <property type="entry name" value="ASTACIN"/>
    <property type="match status" value="1"/>
</dbReference>
<keyword evidence="2" id="KW-0479">Metal-binding</keyword>
<feature type="signal peptide" evidence="2">
    <location>
        <begin position="1"/>
        <end position="17"/>
    </location>
</feature>